<dbReference type="AlphaFoldDB" id="A0A7C8HD85"/>
<protein>
    <recommendedName>
        <fullName evidence="1">PilZ domain-containing protein</fullName>
    </recommendedName>
</protein>
<name>A0A7C8HD85_9FIRM</name>
<evidence type="ECO:0000313" key="2">
    <source>
        <dbReference type="EMBL" id="KAE9629802.1"/>
    </source>
</evidence>
<comment type="caution">
    <text evidence="2">The sequence shown here is derived from an EMBL/GenBank/DDBJ whole genome shotgun (WGS) entry which is preliminary data.</text>
</comment>
<dbReference type="EMBL" id="WSLF01000016">
    <property type="protein sequence ID" value="KAE9629802.1"/>
    <property type="molecule type" value="Genomic_DNA"/>
</dbReference>
<evidence type="ECO:0000313" key="3">
    <source>
        <dbReference type="Proteomes" id="UP000483018"/>
    </source>
</evidence>
<dbReference type="Proteomes" id="UP000483018">
    <property type="component" value="Unassembled WGS sequence"/>
</dbReference>
<dbReference type="Pfam" id="PF07238">
    <property type="entry name" value="PilZ"/>
    <property type="match status" value="1"/>
</dbReference>
<sequence length="99" mass="11662">MNINRGEKKVETNEKRRFLRFPNESEVKIKMNDTLSSYPMEDFSAGGFRISYVEDFEIGQIVEAEIDFDYGQFVTKAKVKWINKERGVGFEFIDLEMFS</sequence>
<dbReference type="Gene3D" id="2.40.10.220">
    <property type="entry name" value="predicted glycosyltransferase like domains"/>
    <property type="match status" value="1"/>
</dbReference>
<keyword evidence="3" id="KW-1185">Reference proteome</keyword>
<proteinExistence type="predicted"/>
<reference evidence="2 3" key="1">
    <citation type="submission" date="2019-12" db="EMBL/GenBank/DDBJ databases">
        <title>Defluviitalea raffinosedens, isolated from a biogas fermenter, genome sequencing and characterization.</title>
        <authorList>
            <person name="Rettenmaier R."/>
            <person name="Schneider M."/>
            <person name="Neuhaus K."/>
            <person name="Liebl W."/>
            <person name="Zverlov V."/>
        </authorList>
    </citation>
    <scope>NUCLEOTIDE SEQUENCE [LARGE SCALE GENOMIC DNA]</scope>
    <source>
        <strain evidence="2 3">249c-K6</strain>
    </source>
</reference>
<feature type="domain" description="PilZ" evidence="1">
    <location>
        <begin position="14"/>
        <end position="96"/>
    </location>
</feature>
<organism evidence="2 3">
    <name type="scientific">Defluviitalea raffinosedens</name>
    <dbReference type="NCBI Taxonomy" id="1450156"/>
    <lineage>
        <taxon>Bacteria</taxon>
        <taxon>Bacillati</taxon>
        <taxon>Bacillota</taxon>
        <taxon>Clostridia</taxon>
        <taxon>Lachnospirales</taxon>
        <taxon>Defluviitaleaceae</taxon>
        <taxon>Defluviitalea</taxon>
    </lineage>
</organism>
<gene>
    <name evidence="2" type="ORF">GND95_12745</name>
</gene>
<accession>A0A7C8HD85</accession>
<evidence type="ECO:0000259" key="1">
    <source>
        <dbReference type="Pfam" id="PF07238"/>
    </source>
</evidence>
<dbReference type="InterPro" id="IPR009875">
    <property type="entry name" value="PilZ_domain"/>
</dbReference>
<dbReference type="SUPFAM" id="SSF141371">
    <property type="entry name" value="PilZ domain-like"/>
    <property type="match status" value="1"/>
</dbReference>
<dbReference type="GO" id="GO:0035438">
    <property type="term" value="F:cyclic-di-GMP binding"/>
    <property type="evidence" value="ECO:0007669"/>
    <property type="project" value="InterPro"/>
</dbReference>